<feature type="compositionally biased region" description="Basic and acidic residues" evidence="1">
    <location>
        <begin position="309"/>
        <end position="338"/>
    </location>
</feature>
<dbReference type="Pfam" id="PF24707">
    <property type="entry name" value="Swc3"/>
    <property type="match status" value="1"/>
</dbReference>
<name>A0AAV5RQC8_STABA</name>
<organism evidence="3 4">
    <name type="scientific">Starmerella bacillaris</name>
    <name type="common">Yeast</name>
    <name type="synonym">Candida zemplinina</name>
    <dbReference type="NCBI Taxonomy" id="1247836"/>
    <lineage>
        <taxon>Eukaryota</taxon>
        <taxon>Fungi</taxon>
        <taxon>Dikarya</taxon>
        <taxon>Ascomycota</taxon>
        <taxon>Saccharomycotina</taxon>
        <taxon>Dipodascomycetes</taxon>
        <taxon>Dipodascales</taxon>
        <taxon>Trichomonascaceae</taxon>
        <taxon>Starmerella</taxon>
    </lineage>
</organism>
<dbReference type="InterPro" id="IPR057558">
    <property type="entry name" value="Swc3_dom"/>
</dbReference>
<dbReference type="InterPro" id="IPR037651">
    <property type="entry name" value="Swc3"/>
</dbReference>
<gene>
    <name evidence="3" type="ORF">DASB73_042940</name>
</gene>
<feature type="compositionally biased region" description="Low complexity" evidence="1">
    <location>
        <begin position="747"/>
        <end position="757"/>
    </location>
</feature>
<keyword evidence="4" id="KW-1185">Reference proteome</keyword>
<proteinExistence type="predicted"/>
<dbReference type="GO" id="GO:0140849">
    <property type="term" value="F:ATP-dependent H2AZ histone chaperone activity"/>
    <property type="evidence" value="ECO:0007669"/>
    <property type="project" value="InterPro"/>
</dbReference>
<feature type="compositionally biased region" description="Polar residues" evidence="1">
    <location>
        <begin position="211"/>
        <end position="266"/>
    </location>
</feature>
<protein>
    <recommendedName>
        <fullName evidence="2">SWR1-complex protein 3 domain-containing protein</fullName>
    </recommendedName>
</protein>
<feature type="region of interest" description="Disordered" evidence="1">
    <location>
        <begin position="15"/>
        <end position="62"/>
    </location>
</feature>
<feature type="compositionally biased region" description="Basic and acidic residues" evidence="1">
    <location>
        <begin position="188"/>
        <end position="208"/>
    </location>
</feature>
<dbReference type="AlphaFoldDB" id="A0AAV5RQC8"/>
<feature type="compositionally biased region" description="Basic and acidic residues" evidence="1">
    <location>
        <begin position="15"/>
        <end position="29"/>
    </location>
</feature>
<feature type="compositionally biased region" description="Basic and acidic residues" evidence="1">
    <location>
        <begin position="773"/>
        <end position="790"/>
    </location>
</feature>
<evidence type="ECO:0000313" key="4">
    <source>
        <dbReference type="Proteomes" id="UP001362899"/>
    </source>
</evidence>
<dbReference type="EMBL" id="BTGC01000008">
    <property type="protein sequence ID" value="GMM53331.1"/>
    <property type="molecule type" value="Genomic_DNA"/>
</dbReference>
<feature type="region of interest" description="Disordered" evidence="1">
    <location>
        <begin position="180"/>
        <end position="424"/>
    </location>
</feature>
<feature type="compositionally biased region" description="Low complexity" evidence="1">
    <location>
        <begin position="394"/>
        <end position="424"/>
    </location>
</feature>
<comment type="caution">
    <text evidence="3">The sequence shown here is derived from an EMBL/GenBank/DDBJ whole genome shotgun (WGS) entry which is preliminary data.</text>
</comment>
<evidence type="ECO:0000256" key="1">
    <source>
        <dbReference type="SAM" id="MobiDB-lite"/>
    </source>
</evidence>
<dbReference type="PANTHER" id="PTHR28108:SF1">
    <property type="entry name" value="SWR1-COMPLEX PROTEIN 3"/>
    <property type="match status" value="1"/>
</dbReference>
<feature type="domain" description="SWR1-complex protein 3" evidence="2">
    <location>
        <begin position="63"/>
        <end position="167"/>
    </location>
</feature>
<feature type="region of interest" description="Disordered" evidence="1">
    <location>
        <begin position="747"/>
        <end position="790"/>
    </location>
</feature>
<dbReference type="PANTHER" id="PTHR28108">
    <property type="entry name" value="SWR1-COMPLEX PROTEIN 3"/>
    <property type="match status" value="1"/>
</dbReference>
<feature type="compositionally biased region" description="Polar residues" evidence="1">
    <location>
        <begin position="376"/>
        <end position="389"/>
    </location>
</feature>
<evidence type="ECO:0000313" key="3">
    <source>
        <dbReference type="EMBL" id="GMM53331.1"/>
    </source>
</evidence>
<dbReference type="GO" id="GO:0000812">
    <property type="term" value="C:Swr1 complex"/>
    <property type="evidence" value="ECO:0007669"/>
    <property type="project" value="InterPro"/>
</dbReference>
<reference evidence="3 4" key="1">
    <citation type="journal article" date="2023" name="Elife">
        <title>Identification of key yeast species and microbe-microbe interactions impacting larval growth of Drosophila in the wild.</title>
        <authorList>
            <person name="Mure A."/>
            <person name="Sugiura Y."/>
            <person name="Maeda R."/>
            <person name="Honda K."/>
            <person name="Sakurai N."/>
            <person name="Takahashi Y."/>
            <person name="Watada M."/>
            <person name="Katoh T."/>
            <person name="Gotoh A."/>
            <person name="Gotoh Y."/>
            <person name="Taniguchi I."/>
            <person name="Nakamura K."/>
            <person name="Hayashi T."/>
            <person name="Katayama T."/>
            <person name="Uemura T."/>
            <person name="Hattori Y."/>
        </authorList>
    </citation>
    <scope>NUCLEOTIDE SEQUENCE [LARGE SCALE GENOMIC DNA]</scope>
    <source>
        <strain evidence="3 4">SB-73</strain>
    </source>
</reference>
<sequence length="790" mass="88007">MVRWKSARLRRLYGKPDDLLEDDAPKDSKSSPAPAEALSTSNAPTPAPVVKRVKREKTRPESEYELICNMPVTASDPDYSTLVNPLSESQSKVVAYAIHSSRQNWLQGSILETFWTRKPRTKKGESSSTQSNTNQMNLRDKMTKLHECLVTIGPHTFPVKLFAVKDDNVHIDEEQDAVVEQKLQKLKPQTENKDKEPKPETPKPETSKSENSNLENQNLGTKTGSNEPANESSSTNTKNVSNQIQQPVIESPKSQTATAIVQPSQDSESKKTTENPISPEIGADAAKPSTKQSENGPSEPPKKRRKTKKNDNDNKSFATEREGLELEKRRNEELEQKLKNSSVASDTVVKTPASNPAPPQPAEIVAKIPPKIQNPAGISNSPNTRQTPANHGAQGPQTLSQPQSQPQPQQPQQPQQNTTNSVNSSPNQLVVYKLQQMAARDSTLSELMKNVASGTASPESIANFQEIIARVKSSIVIQMREPKNAYRPEVAKPPTYQQRTNLRAIMLAIEFDESPTDRFLLPKRSILEHVNSDDVYMSFLHVADGKYSPVTFKFHNIPLRIFQTMERCVRKPEVVSFYMEEAMKLNKRAESMKIWFQIEKNDEILVDMIKKSSPPSIVQHVALKKPTKPRKPRQPTPQYLQFQQMQMQQQQMRARSLQQSGTPVASMPNMQYSAPISLPKAKLVNGSPLRTLPMFKTAGLNVSPAQPFIQSPSFLYRNPNISSSLALPDPRSIQIGPHGFPPLPMSMRSSINYSSSPPNMPSVGSNIGFTQPKPKDTPATEKKLTESCST</sequence>
<dbReference type="Proteomes" id="UP001362899">
    <property type="component" value="Unassembled WGS sequence"/>
</dbReference>
<accession>A0AAV5RQC8</accession>
<evidence type="ECO:0000259" key="2">
    <source>
        <dbReference type="Pfam" id="PF24707"/>
    </source>
</evidence>